<evidence type="ECO:0000313" key="5">
    <source>
        <dbReference type="EMBL" id="UVI36511.1"/>
    </source>
</evidence>
<proteinExistence type="predicted"/>
<dbReference type="SUPFAM" id="SSF48498">
    <property type="entry name" value="Tetracyclin repressor-like, C-terminal domain"/>
    <property type="match status" value="1"/>
</dbReference>
<dbReference type="SUPFAM" id="SSF46689">
    <property type="entry name" value="Homeodomain-like"/>
    <property type="match status" value="1"/>
</dbReference>
<keyword evidence="6" id="KW-1185">Reference proteome</keyword>
<protein>
    <submittedName>
        <fullName evidence="5">TetR/AcrR family transcriptional regulator</fullName>
    </submittedName>
</protein>
<dbReference type="Proteomes" id="UP001064879">
    <property type="component" value="Chromosome"/>
</dbReference>
<dbReference type="InterPro" id="IPR009057">
    <property type="entry name" value="Homeodomain-like_sf"/>
</dbReference>
<dbReference type="Pfam" id="PF00440">
    <property type="entry name" value="TetR_N"/>
    <property type="match status" value="1"/>
</dbReference>
<evidence type="ECO:0000259" key="4">
    <source>
        <dbReference type="PROSITE" id="PS50977"/>
    </source>
</evidence>
<feature type="DNA-binding region" description="H-T-H motif" evidence="2">
    <location>
        <begin position="31"/>
        <end position="50"/>
    </location>
</feature>
<evidence type="ECO:0000256" key="3">
    <source>
        <dbReference type="SAM" id="MobiDB-lite"/>
    </source>
</evidence>
<evidence type="ECO:0000256" key="2">
    <source>
        <dbReference type="PROSITE-ProRule" id="PRU00335"/>
    </source>
</evidence>
<dbReference type="InterPro" id="IPR036271">
    <property type="entry name" value="Tet_transcr_reg_TetR-rel_C_sf"/>
</dbReference>
<dbReference type="RefSeq" id="WP_265419082.1">
    <property type="nucleotide sequence ID" value="NZ_CP093443.1"/>
</dbReference>
<dbReference type="PROSITE" id="PS50977">
    <property type="entry name" value="HTH_TETR_2"/>
    <property type="match status" value="1"/>
</dbReference>
<sequence length="227" mass="23963">MPKIVDHAQRRTEIVHALWQVIYLNGIDGVSFRSVAEAAGISIGRVQHYFPSRSELILEGCRQIARGAEVAEGAEGTERESAGGTSESASGSAMGDLREFCLAFIPTGEAMRIGASVWYTYVARAVMDEQIGEIIRATDRATLDLGMRLVERAGGWRQEAAGDNAGTDDAGATGGEVGGADNAAALAWVMRMIALGKGLAQEVMLDERSAASAKAILEAELAELAAH</sequence>
<keyword evidence="1 2" id="KW-0238">DNA-binding</keyword>
<evidence type="ECO:0000313" key="6">
    <source>
        <dbReference type="Proteomes" id="UP001064879"/>
    </source>
</evidence>
<organism evidence="5 6">
    <name type="scientific">Brevibacterium spongiae</name>
    <dbReference type="NCBI Taxonomy" id="2909672"/>
    <lineage>
        <taxon>Bacteria</taxon>
        <taxon>Bacillati</taxon>
        <taxon>Actinomycetota</taxon>
        <taxon>Actinomycetes</taxon>
        <taxon>Micrococcales</taxon>
        <taxon>Brevibacteriaceae</taxon>
        <taxon>Brevibacterium</taxon>
    </lineage>
</organism>
<feature type="domain" description="HTH tetR-type" evidence="4">
    <location>
        <begin position="8"/>
        <end position="68"/>
    </location>
</feature>
<feature type="compositionally biased region" description="Low complexity" evidence="3">
    <location>
        <begin position="82"/>
        <end position="92"/>
    </location>
</feature>
<dbReference type="EMBL" id="CP093443">
    <property type="protein sequence ID" value="UVI36511.1"/>
    <property type="molecule type" value="Genomic_DNA"/>
</dbReference>
<feature type="region of interest" description="Disordered" evidence="3">
    <location>
        <begin position="70"/>
        <end position="92"/>
    </location>
</feature>
<accession>A0ABY5STT0</accession>
<dbReference type="Gene3D" id="1.10.357.10">
    <property type="entry name" value="Tetracycline Repressor, domain 2"/>
    <property type="match status" value="1"/>
</dbReference>
<gene>
    <name evidence="5" type="ORF">L1F31_02255</name>
</gene>
<name>A0ABY5STT0_9MICO</name>
<evidence type="ECO:0000256" key="1">
    <source>
        <dbReference type="ARBA" id="ARBA00023125"/>
    </source>
</evidence>
<reference evidence="5" key="1">
    <citation type="submission" date="2022-03" db="EMBL/GenBank/DDBJ databases">
        <title>Brevibacterium spongiae sp. nov., isolated from marine sponge.</title>
        <authorList>
            <person name="Li Z."/>
            <person name="Zhang M."/>
        </authorList>
    </citation>
    <scope>NUCLEOTIDE SEQUENCE</scope>
    <source>
        <strain evidence="5">WHS-Z9</strain>
    </source>
</reference>
<dbReference type="InterPro" id="IPR001647">
    <property type="entry name" value="HTH_TetR"/>
</dbReference>